<dbReference type="AlphaFoldDB" id="A9B609"/>
<keyword evidence="1" id="KW-0732">Signal</keyword>
<dbReference type="PROSITE" id="PS51257">
    <property type="entry name" value="PROKAR_LIPOPROTEIN"/>
    <property type="match status" value="1"/>
</dbReference>
<evidence type="ECO:0000313" key="3">
    <source>
        <dbReference type="Proteomes" id="UP000000787"/>
    </source>
</evidence>
<dbReference type="EMBL" id="CP000875">
    <property type="protein sequence ID" value="ABX05802.1"/>
    <property type="molecule type" value="Genomic_DNA"/>
</dbReference>
<proteinExistence type="predicted"/>
<protein>
    <recommendedName>
        <fullName evidence="4">Lipoprotein</fullName>
    </recommendedName>
</protein>
<dbReference type="HOGENOM" id="CLU_1178918_0_0_0"/>
<dbReference type="InParanoid" id="A9B609"/>
<organism evidence="2 3">
    <name type="scientific">Herpetosiphon aurantiacus (strain ATCC 23779 / DSM 785 / 114-95)</name>
    <dbReference type="NCBI Taxonomy" id="316274"/>
    <lineage>
        <taxon>Bacteria</taxon>
        <taxon>Bacillati</taxon>
        <taxon>Chloroflexota</taxon>
        <taxon>Chloroflexia</taxon>
        <taxon>Herpetosiphonales</taxon>
        <taxon>Herpetosiphonaceae</taxon>
        <taxon>Herpetosiphon</taxon>
    </lineage>
</organism>
<evidence type="ECO:0000256" key="1">
    <source>
        <dbReference type="SAM" id="SignalP"/>
    </source>
</evidence>
<sequence length="235" mass="25695">MKHYRIVVSFMVFGSLSVAACGRTSLPNTEPILRPQESRNQPITAVVVPTTTVDLTATILDQTAIVEGATKEAEYLAFEQYLADKTATSLAELPSTAPPWPTYEPVTPSPTREYRLFAHLECTTDEPGPAIFVTNCWHGVINNKDFVVYGHGIRNKAANNKIVGGSIGVVENDIPMGRYLLPSNTNALTIVQELSPYLVISVGDHYEVLFNLETYQWANLDGTPIPVTATPTSTK</sequence>
<reference evidence="2 3" key="1">
    <citation type="journal article" date="2011" name="Stand. Genomic Sci.">
        <title>Complete genome sequence of the filamentous gliding predatory bacterium Herpetosiphon aurantiacus type strain (114-95(T)).</title>
        <authorList>
            <person name="Kiss H."/>
            <person name="Nett M."/>
            <person name="Domin N."/>
            <person name="Martin K."/>
            <person name="Maresca J.A."/>
            <person name="Copeland A."/>
            <person name="Lapidus A."/>
            <person name="Lucas S."/>
            <person name="Berry K.W."/>
            <person name="Glavina Del Rio T."/>
            <person name="Dalin E."/>
            <person name="Tice H."/>
            <person name="Pitluck S."/>
            <person name="Richardson P."/>
            <person name="Bruce D."/>
            <person name="Goodwin L."/>
            <person name="Han C."/>
            <person name="Detter J.C."/>
            <person name="Schmutz J."/>
            <person name="Brettin T."/>
            <person name="Land M."/>
            <person name="Hauser L."/>
            <person name="Kyrpides N.C."/>
            <person name="Ivanova N."/>
            <person name="Goker M."/>
            <person name="Woyke T."/>
            <person name="Klenk H.P."/>
            <person name="Bryant D.A."/>
        </authorList>
    </citation>
    <scope>NUCLEOTIDE SEQUENCE [LARGE SCALE GENOMIC DNA]</scope>
    <source>
        <strain evidence="3">ATCC 23779 / DSM 785 / 114-95</strain>
    </source>
</reference>
<keyword evidence="3" id="KW-1185">Reference proteome</keyword>
<dbReference type="KEGG" id="hau:Haur_3165"/>
<evidence type="ECO:0008006" key="4">
    <source>
        <dbReference type="Google" id="ProtNLM"/>
    </source>
</evidence>
<evidence type="ECO:0000313" key="2">
    <source>
        <dbReference type="EMBL" id="ABX05802.1"/>
    </source>
</evidence>
<name>A9B609_HERA2</name>
<feature type="chain" id="PRO_5002732503" description="Lipoprotein" evidence="1">
    <location>
        <begin position="21"/>
        <end position="235"/>
    </location>
</feature>
<gene>
    <name evidence="2" type="ordered locus">Haur_3165</name>
</gene>
<feature type="signal peptide" evidence="1">
    <location>
        <begin position="1"/>
        <end position="20"/>
    </location>
</feature>
<dbReference type="Proteomes" id="UP000000787">
    <property type="component" value="Chromosome"/>
</dbReference>
<accession>A9B609</accession>
<dbReference type="BioCyc" id="HAUR316274:GHYA-3197-MONOMER"/>